<dbReference type="InterPro" id="IPR003423">
    <property type="entry name" value="OMP_efflux"/>
</dbReference>
<evidence type="ECO:0000256" key="8">
    <source>
        <dbReference type="SAM" id="Coils"/>
    </source>
</evidence>
<proteinExistence type="inferred from homology"/>
<dbReference type="Pfam" id="PF02321">
    <property type="entry name" value="OEP"/>
    <property type="match status" value="1"/>
</dbReference>
<keyword evidence="10" id="KW-1185">Reference proteome</keyword>
<evidence type="ECO:0000256" key="7">
    <source>
        <dbReference type="ARBA" id="ARBA00023237"/>
    </source>
</evidence>
<evidence type="ECO:0000256" key="4">
    <source>
        <dbReference type="ARBA" id="ARBA00022452"/>
    </source>
</evidence>
<evidence type="ECO:0000256" key="3">
    <source>
        <dbReference type="ARBA" id="ARBA00022448"/>
    </source>
</evidence>
<dbReference type="Gene3D" id="1.20.1600.10">
    <property type="entry name" value="Outer membrane efflux proteins (OEP)"/>
    <property type="match status" value="1"/>
</dbReference>
<evidence type="ECO:0000256" key="1">
    <source>
        <dbReference type="ARBA" id="ARBA00004442"/>
    </source>
</evidence>
<comment type="subcellular location">
    <subcellularLocation>
        <location evidence="1">Cell outer membrane</location>
    </subcellularLocation>
</comment>
<dbReference type="PANTHER" id="PTHR30026">
    <property type="entry name" value="OUTER MEMBRANE PROTEIN TOLC"/>
    <property type="match status" value="1"/>
</dbReference>
<dbReference type="EMBL" id="LRPC01000028">
    <property type="protein sequence ID" value="KYG73501.1"/>
    <property type="molecule type" value="Genomic_DNA"/>
</dbReference>
<keyword evidence="8" id="KW-0175">Coiled coil</keyword>
<comment type="caution">
    <text evidence="9">The sequence shown here is derived from an EMBL/GenBank/DDBJ whole genome shotgun (WGS) entry which is preliminary data.</text>
</comment>
<feature type="coiled-coil region" evidence="8">
    <location>
        <begin position="114"/>
        <end position="141"/>
    </location>
</feature>
<dbReference type="STRING" id="333140.AWW68_12465"/>
<evidence type="ECO:0000313" key="10">
    <source>
        <dbReference type="Proteomes" id="UP000075606"/>
    </source>
</evidence>
<keyword evidence="3" id="KW-0813">Transport</keyword>
<evidence type="ECO:0000256" key="2">
    <source>
        <dbReference type="ARBA" id="ARBA00007613"/>
    </source>
</evidence>
<protein>
    <recommendedName>
        <fullName evidence="11">Transporter</fullName>
    </recommendedName>
</protein>
<evidence type="ECO:0000256" key="6">
    <source>
        <dbReference type="ARBA" id="ARBA00023136"/>
    </source>
</evidence>
<dbReference type="GO" id="GO:0015562">
    <property type="term" value="F:efflux transmembrane transporter activity"/>
    <property type="evidence" value="ECO:0007669"/>
    <property type="project" value="InterPro"/>
</dbReference>
<keyword evidence="4" id="KW-1134">Transmembrane beta strand</keyword>
<dbReference type="SUPFAM" id="SSF56954">
    <property type="entry name" value="Outer membrane efflux proteins (OEP)"/>
    <property type="match status" value="1"/>
</dbReference>
<keyword evidence="7" id="KW-0998">Cell outer membrane</keyword>
<dbReference type="GO" id="GO:0009279">
    <property type="term" value="C:cell outer membrane"/>
    <property type="evidence" value="ECO:0007669"/>
    <property type="project" value="UniProtKB-SubCell"/>
</dbReference>
<keyword evidence="5" id="KW-0812">Transmembrane</keyword>
<evidence type="ECO:0000256" key="5">
    <source>
        <dbReference type="ARBA" id="ARBA00022692"/>
    </source>
</evidence>
<gene>
    <name evidence="9" type="ORF">AWW68_12465</name>
</gene>
<sequence>MSFTGLSFSQTTATQLKVENLRPVEELMAVAIGKSSSIKALEISQLQTDQEIAMKRKKWLQHVSLAAGVNYGNGIMSDQLVGDQSGTRVTYLSRQNVTYNVGLNLRLPFTEVSSRKHEIKIQQLEIEKLDYEQESEEELIKKEIVKLYSDLKHYIKSIELQAEVVESNEMSLTVAEGYFKSGKLPLEQYRMAIESNFSSKLEFEKAKNEAWLAYTTLKTIVGEEILK</sequence>
<evidence type="ECO:0008006" key="11">
    <source>
        <dbReference type="Google" id="ProtNLM"/>
    </source>
</evidence>
<reference evidence="9 10" key="1">
    <citation type="submission" date="2016-01" db="EMBL/GenBank/DDBJ databases">
        <title>Genome sequencing of Roseivirga spongicola UST030701-084.</title>
        <authorList>
            <person name="Selvaratnam C."/>
            <person name="Thevarajoo S."/>
            <person name="Goh K.M."/>
            <person name="Ee R."/>
            <person name="Chan K.-G."/>
            <person name="Chong C.S."/>
        </authorList>
    </citation>
    <scope>NUCLEOTIDE SEQUENCE [LARGE SCALE GENOMIC DNA]</scope>
    <source>
        <strain evidence="9 10">UST030701-084</strain>
    </source>
</reference>
<comment type="similarity">
    <text evidence="2">Belongs to the outer membrane factor (OMF) (TC 1.B.17) family.</text>
</comment>
<name>A0A150X448_9BACT</name>
<evidence type="ECO:0000313" key="9">
    <source>
        <dbReference type="EMBL" id="KYG73501.1"/>
    </source>
</evidence>
<dbReference type="PANTHER" id="PTHR30026:SF20">
    <property type="entry name" value="OUTER MEMBRANE PROTEIN TOLC"/>
    <property type="match status" value="1"/>
</dbReference>
<dbReference type="AlphaFoldDB" id="A0A150X448"/>
<keyword evidence="6" id="KW-0472">Membrane</keyword>
<dbReference type="InterPro" id="IPR051906">
    <property type="entry name" value="TolC-like"/>
</dbReference>
<organism evidence="9 10">
    <name type="scientific">Roseivirga spongicola</name>
    <dbReference type="NCBI Taxonomy" id="333140"/>
    <lineage>
        <taxon>Bacteria</taxon>
        <taxon>Pseudomonadati</taxon>
        <taxon>Bacteroidota</taxon>
        <taxon>Cytophagia</taxon>
        <taxon>Cytophagales</taxon>
        <taxon>Roseivirgaceae</taxon>
        <taxon>Roseivirga</taxon>
    </lineage>
</organism>
<accession>A0A150X448</accession>
<dbReference type="GO" id="GO:0015288">
    <property type="term" value="F:porin activity"/>
    <property type="evidence" value="ECO:0007669"/>
    <property type="project" value="TreeGrafter"/>
</dbReference>
<dbReference type="Proteomes" id="UP000075606">
    <property type="component" value="Unassembled WGS sequence"/>
</dbReference>
<dbReference type="GO" id="GO:1990281">
    <property type="term" value="C:efflux pump complex"/>
    <property type="evidence" value="ECO:0007669"/>
    <property type="project" value="TreeGrafter"/>
</dbReference>